<feature type="compositionally biased region" description="Polar residues" evidence="5">
    <location>
        <begin position="505"/>
        <end position="522"/>
    </location>
</feature>
<evidence type="ECO:0000256" key="6">
    <source>
        <dbReference type="SAM" id="Phobius"/>
    </source>
</evidence>
<dbReference type="RefSeq" id="WP_207691333.1">
    <property type="nucleotide sequence ID" value="NZ_CP061799.1"/>
</dbReference>
<keyword evidence="8" id="KW-0675">Receptor</keyword>
<keyword evidence="6" id="KW-0472">Membrane</keyword>
<feature type="compositionally biased region" description="Polar residues" evidence="5">
    <location>
        <begin position="730"/>
        <end position="739"/>
    </location>
</feature>
<feature type="transmembrane region" description="Helical" evidence="6">
    <location>
        <begin position="12"/>
        <end position="32"/>
    </location>
</feature>
<proteinExistence type="inferred from homology"/>
<protein>
    <submittedName>
        <fullName evidence="8">Methyl-accepting chemotaxis receptor domain-containing protein, nitrate/nitrite sensing domain-containing protein</fullName>
    </submittedName>
</protein>
<dbReference type="InterPro" id="IPR051310">
    <property type="entry name" value="MCP_chemotaxis"/>
</dbReference>
<dbReference type="Pfam" id="PF08376">
    <property type="entry name" value="NIT"/>
    <property type="match status" value="1"/>
</dbReference>
<feature type="region of interest" description="Disordered" evidence="5">
    <location>
        <begin position="505"/>
        <end position="524"/>
    </location>
</feature>
<dbReference type="SMART" id="SM00283">
    <property type="entry name" value="MA"/>
    <property type="match status" value="1"/>
</dbReference>
<feature type="transmembrane region" description="Helical" evidence="6">
    <location>
        <begin position="426"/>
        <end position="447"/>
    </location>
</feature>
<keyword evidence="1" id="KW-0145">Chemotaxis</keyword>
<dbReference type="Proteomes" id="UP000663720">
    <property type="component" value="Chromosome"/>
</dbReference>
<dbReference type="PANTHER" id="PTHR43531:SF11">
    <property type="entry name" value="METHYL-ACCEPTING CHEMOTAXIS PROTEIN 3"/>
    <property type="match status" value="1"/>
</dbReference>
<evidence type="ECO:0000256" key="2">
    <source>
        <dbReference type="ARBA" id="ARBA00029447"/>
    </source>
</evidence>
<dbReference type="PANTHER" id="PTHR43531">
    <property type="entry name" value="PROTEIN ICFG"/>
    <property type="match status" value="1"/>
</dbReference>
<dbReference type="PROSITE" id="PS50111">
    <property type="entry name" value="CHEMOTAXIS_TRANSDUC_2"/>
    <property type="match status" value="1"/>
</dbReference>
<dbReference type="EMBL" id="CP061799">
    <property type="protein sequence ID" value="QTA79596.1"/>
    <property type="molecule type" value="Genomic_DNA"/>
</dbReference>
<keyword evidence="9" id="KW-1185">Reference proteome</keyword>
<feature type="region of interest" description="Disordered" evidence="5">
    <location>
        <begin position="730"/>
        <end position="762"/>
    </location>
</feature>
<evidence type="ECO:0000259" key="7">
    <source>
        <dbReference type="PROSITE" id="PS50111"/>
    </source>
</evidence>
<dbReference type="Gene3D" id="1.10.287.950">
    <property type="entry name" value="Methyl-accepting chemotaxis protein"/>
    <property type="match status" value="1"/>
</dbReference>
<organism evidence="8 9">
    <name type="scientific">Desulfonema limicola</name>
    <dbReference type="NCBI Taxonomy" id="45656"/>
    <lineage>
        <taxon>Bacteria</taxon>
        <taxon>Pseudomonadati</taxon>
        <taxon>Thermodesulfobacteriota</taxon>
        <taxon>Desulfobacteria</taxon>
        <taxon>Desulfobacterales</taxon>
        <taxon>Desulfococcaceae</taxon>
        <taxon>Desulfonema</taxon>
    </lineage>
</organism>
<dbReference type="GO" id="GO:0007165">
    <property type="term" value="P:signal transduction"/>
    <property type="evidence" value="ECO:0007669"/>
    <property type="project" value="UniProtKB-KW"/>
</dbReference>
<dbReference type="SUPFAM" id="SSF58104">
    <property type="entry name" value="Methyl-accepting chemotaxis protein (MCP) signaling domain"/>
    <property type="match status" value="1"/>
</dbReference>
<keyword evidence="4" id="KW-0175">Coiled coil</keyword>
<keyword evidence="3" id="KW-0807">Transducer</keyword>
<keyword evidence="6" id="KW-1133">Transmembrane helix</keyword>
<feature type="domain" description="Methyl-accepting transducer" evidence="7">
    <location>
        <begin position="464"/>
        <end position="693"/>
    </location>
</feature>
<dbReference type="GO" id="GO:0006935">
    <property type="term" value="P:chemotaxis"/>
    <property type="evidence" value="ECO:0007669"/>
    <property type="project" value="UniProtKB-KW"/>
</dbReference>
<feature type="compositionally biased region" description="Basic and acidic residues" evidence="5">
    <location>
        <begin position="740"/>
        <end position="762"/>
    </location>
</feature>
<evidence type="ECO:0000256" key="5">
    <source>
        <dbReference type="SAM" id="MobiDB-lite"/>
    </source>
</evidence>
<gene>
    <name evidence="8" type="ORF">dnl_18710</name>
</gene>
<dbReference type="GO" id="GO:0005886">
    <property type="term" value="C:plasma membrane"/>
    <property type="evidence" value="ECO:0007669"/>
    <property type="project" value="TreeGrafter"/>
</dbReference>
<evidence type="ECO:0000256" key="4">
    <source>
        <dbReference type="SAM" id="Coils"/>
    </source>
</evidence>
<name>A0A975B6C4_9BACT</name>
<feature type="coiled-coil region" evidence="4">
    <location>
        <begin position="629"/>
        <end position="656"/>
    </location>
</feature>
<evidence type="ECO:0000256" key="3">
    <source>
        <dbReference type="PROSITE-ProRule" id="PRU00284"/>
    </source>
</evidence>
<reference evidence="8" key="1">
    <citation type="journal article" date="2021" name="Microb. Physiol.">
        <title>Proteogenomic Insights into the Physiology of Marine, Sulfate-Reducing, Filamentous Desulfonema limicola and Desulfonema magnum.</title>
        <authorList>
            <person name="Schnaars V."/>
            <person name="Wohlbrand L."/>
            <person name="Scheve S."/>
            <person name="Hinrichs C."/>
            <person name="Reinhardt R."/>
            <person name="Rabus R."/>
        </authorList>
    </citation>
    <scope>NUCLEOTIDE SEQUENCE</scope>
    <source>
        <strain evidence="8">5ac10</strain>
    </source>
</reference>
<dbReference type="InterPro" id="IPR013587">
    <property type="entry name" value="Nitrate/nitrite_sensing"/>
</dbReference>
<dbReference type="InterPro" id="IPR004089">
    <property type="entry name" value="MCPsignal_dom"/>
</dbReference>
<dbReference type="KEGG" id="dli:dnl_18710"/>
<dbReference type="Pfam" id="PF00015">
    <property type="entry name" value="MCPsignal"/>
    <property type="match status" value="1"/>
</dbReference>
<keyword evidence="6" id="KW-0812">Transmembrane</keyword>
<dbReference type="CDD" id="cd11386">
    <property type="entry name" value="MCP_signal"/>
    <property type="match status" value="1"/>
</dbReference>
<dbReference type="GO" id="GO:0004888">
    <property type="term" value="F:transmembrane signaling receptor activity"/>
    <property type="evidence" value="ECO:0007669"/>
    <property type="project" value="TreeGrafter"/>
</dbReference>
<evidence type="ECO:0000313" key="9">
    <source>
        <dbReference type="Proteomes" id="UP000663720"/>
    </source>
</evidence>
<sequence>MKLFKNTRLRTKLIFMLIIPVIGQLYYAAIVINHNYNLVKETKNLQTLQDFFEDIDDLIHEIQKERGLSSGFLQSKGEKFFTQLSDQRKIVDSKLKSIIEVKNIFNKEFYGQAFINLLNQAEAGLKDIDSQRKKIDNNQLTDLESLKYYTSINEKWFKVISQFLNYSTDVSISNLIVTHNLILELKESSGIERAVLVGAFSSGYFSEDSFEMFARAAVSINLKTNRFLEMAAPDQKEYFEKKMDNEAFDKIMAMRQIAFETKQKKQIIAELVHELGYGGAIHNVKNYLVRADTDYARQFDIKYEQIQILIEKYKNLDNVGEQDIKDLDIINNTFSKYNDVMKKIQTMLENNEDIKTIDSEVKIDDKPAVEALERLIAGGSIGVNPSDWYENKTKTIDLLKEAGARFSKDIGNAVTDLSKKAYSGLISTYIIIAAALILMFFFVYIIMKDITSSLNNIIYVLSEGSDHVKSSSAQLSQSSQELAENASQQAAGLEEITSSLEEMSAMTTRNADNSSQANTMAENTRHEARQGIEAMKKMTETIEKVKVSSEQTARIIKTIDEIAFQTNLLALNAAVEAARAGEAGRGFAVVAEEVRNLALKSAEAAKSTSLLINESKQNADEGVGVTHEAAEAFEKIADKINKLAEFNEEISRESQEQAYKIEQINDAVNHMDKGTQSYAANSEQSASASMELANQSKHLVSMIEVLENLVNGSKISNEAAELNKLAENNVENGLNTKTSRNMDSKRKSDNENRIEKRAEKISNEELIPLDEYDFKDF</sequence>
<comment type="similarity">
    <text evidence="2">Belongs to the methyl-accepting chemotaxis (MCP) protein family.</text>
</comment>
<evidence type="ECO:0000256" key="1">
    <source>
        <dbReference type="ARBA" id="ARBA00022500"/>
    </source>
</evidence>
<accession>A0A975B6C4</accession>
<evidence type="ECO:0000313" key="8">
    <source>
        <dbReference type="EMBL" id="QTA79596.1"/>
    </source>
</evidence>
<dbReference type="AlphaFoldDB" id="A0A975B6C4"/>